<evidence type="ECO:0000259" key="2">
    <source>
        <dbReference type="Pfam" id="PF13201"/>
    </source>
</evidence>
<dbReference type="PROSITE" id="PS51257">
    <property type="entry name" value="PROKAR_LIPOPROTEIN"/>
    <property type="match status" value="1"/>
</dbReference>
<sequence>MMIKHFYSVSIALLFAMLSLTSCIKDEAPNAEADILSCIVDESLLIRMPVITNDEVKLYVNADRWSDISHLAPQFTLTGGATIEPASGTVRDFTQPQKYTVTSQDGKWKKTYTVSFLLGDLATEYHFENVRYHEHEGKKYFHIFYDTSIEGEEMTWASGNAGYMITHTSSPATDYPTSQADNGYKGKCVKLTTLSTGALGAMFGAPIAAGNLFTGVFEVNLGNMLKSTHFGLPFRKIPQTLVGYYKYTAGSKFTDKSGHELARKDRPDIYAVLFETTTEVPYLDGTNSLTSPNIVMMARISDAKETTEWKPFVLPFHKMEGKEVDADKLKAGRYSLAIVLSSSIDGGKFNGAVGSTLYVDEMNLYYE</sequence>
<dbReference type="Proteomes" id="UP000004394">
    <property type="component" value="Unassembled WGS sequence"/>
</dbReference>
<proteinExistence type="predicted"/>
<keyword evidence="1" id="KW-0732">Signal</keyword>
<dbReference type="EMBL" id="AEEI01000050">
    <property type="protein sequence ID" value="EFM01570.1"/>
    <property type="molecule type" value="Genomic_DNA"/>
</dbReference>
<accession>E0NU37</accession>
<dbReference type="AlphaFoldDB" id="E0NU37"/>
<keyword evidence="4" id="KW-1185">Reference proteome</keyword>
<feature type="domain" description="Putative carbohydrate metabolism" evidence="2">
    <location>
        <begin position="126"/>
        <end position="364"/>
    </location>
</feature>
<dbReference type="HOGENOM" id="CLU_058034_0_0_10"/>
<protein>
    <recommendedName>
        <fullName evidence="2">Putative carbohydrate metabolism domain-containing protein</fullName>
    </recommendedName>
</protein>
<gene>
    <name evidence="3" type="ORF">HMPREF0658_1690</name>
</gene>
<comment type="caution">
    <text evidence="3">The sequence shown here is derived from an EMBL/GenBank/DDBJ whole genome shotgun (WGS) entry which is preliminary data.</text>
</comment>
<dbReference type="InterPro" id="IPR038653">
    <property type="entry name" value="Put_CMD_sf"/>
</dbReference>
<dbReference type="BioCyc" id="PMAR862515-HMP:GMOO-1715-MONOMER"/>
<dbReference type="STRING" id="862515.HMPREF0658_1690"/>
<feature type="signal peptide" evidence="1">
    <location>
        <begin position="1"/>
        <end position="24"/>
    </location>
</feature>
<evidence type="ECO:0000313" key="3">
    <source>
        <dbReference type="EMBL" id="EFM01570.1"/>
    </source>
</evidence>
<dbReference type="Gene3D" id="2.60.120.890">
    <property type="entry name" value="BT2081, beta-jelly-roll domain"/>
    <property type="match status" value="1"/>
</dbReference>
<reference evidence="3" key="1">
    <citation type="submission" date="2010-07" db="EMBL/GenBank/DDBJ databases">
        <authorList>
            <person name="Muzny D."/>
            <person name="Qin X."/>
            <person name="Deng J."/>
            <person name="Jiang H."/>
            <person name="Liu Y."/>
            <person name="Qu J."/>
            <person name="Song X.-Z."/>
            <person name="Zhang L."/>
            <person name="Thornton R."/>
            <person name="Coyle M."/>
            <person name="Francisco L."/>
            <person name="Jackson L."/>
            <person name="Javaid M."/>
            <person name="Korchina V."/>
            <person name="Kovar C."/>
            <person name="Mata R."/>
            <person name="Mathew T."/>
            <person name="Ngo R."/>
            <person name="Nguyen L."/>
            <person name="Nguyen N."/>
            <person name="Okwuonu G."/>
            <person name="Ongeri F."/>
            <person name="Pham C."/>
            <person name="Simmons D."/>
            <person name="Wilczek-Boney K."/>
            <person name="Hale W."/>
            <person name="Jakkamsetti A."/>
            <person name="Pham P."/>
            <person name="Ruth R."/>
            <person name="San Lucas F."/>
            <person name="Warren J."/>
            <person name="Zhang J."/>
            <person name="Zhao Z."/>
            <person name="Zhou C."/>
            <person name="Zhu D."/>
            <person name="Lee S."/>
            <person name="Bess C."/>
            <person name="Blankenburg K."/>
            <person name="Forbes L."/>
            <person name="Fu Q."/>
            <person name="Gubbala S."/>
            <person name="Hirani K."/>
            <person name="Jayaseelan J.C."/>
            <person name="Lara F."/>
            <person name="Munidasa M."/>
            <person name="Palculict T."/>
            <person name="Patil S."/>
            <person name="Pu L.-L."/>
            <person name="Saada N."/>
            <person name="Tang L."/>
            <person name="Weissenberger G."/>
            <person name="Zhu Y."/>
            <person name="Hemphill L."/>
            <person name="Shang Y."/>
            <person name="Youmans B."/>
            <person name="Ayvaz T."/>
            <person name="Ross M."/>
            <person name="Santibanez J."/>
            <person name="Aqrawi P."/>
            <person name="Gross S."/>
            <person name="Joshi V."/>
            <person name="Fowler G."/>
            <person name="Nazareth L."/>
            <person name="Reid J."/>
            <person name="Worley K."/>
            <person name="Petrosino J."/>
            <person name="Highlander S."/>
            <person name="Gibbs R."/>
        </authorList>
    </citation>
    <scope>NUCLEOTIDE SEQUENCE [LARGE SCALE GENOMIC DNA]</scope>
    <source>
        <strain evidence="3">DSM 16973</strain>
    </source>
</reference>
<dbReference type="Pfam" id="PF13201">
    <property type="entry name" value="PCMD"/>
    <property type="match status" value="1"/>
</dbReference>
<evidence type="ECO:0000313" key="4">
    <source>
        <dbReference type="Proteomes" id="UP000004394"/>
    </source>
</evidence>
<dbReference type="InterPro" id="IPR025112">
    <property type="entry name" value="PCMD"/>
</dbReference>
<evidence type="ECO:0000256" key="1">
    <source>
        <dbReference type="SAM" id="SignalP"/>
    </source>
</evidence>
<dbReference type="eggNOG" id="ENOG502Z913">
    <property type="taxonomic scope" value="Bacteria"/>
</dbReference>
<organism evidence="3 4">
    <name type="scientific">Hoylesella marshii DSM 16973 = JCM 13450</name>
    <dbReference type="NCBI Taxonomy" id="862515"/>
    <lineage>
        <taxon>Bacteria</taxon>
        <taxon>Pseudomonadati</taxon>
        <taxon>Bacteroidota</taxon>
        <taxon>Bacteroidia</taxon>
        <taxon>Bacteroidales</taxon>
        <taxon>Prevotellaceae</taxon>
        <taxon>Hoylesella</taxon>
    </lineage>
</organism>
<name>E0NU37_9BACT</name>
<dbReference type="Gene3D" id="2.60.40.2340">
    <property type="match status" value="1"/>
</dbReference>
<feature type="chain" id="PRO_5003138291" description="Putative carbohydrate metabolism domain-containing protein" evidence="1">
    <location>
        <begin position="25"/>
        <end position="367"/>
    </location>
</feature>
<dbReference type="RefSeq" id="WP_006949901.1">
    <property type="nucleotide sequence ID" value="NZ_BAJI01000035.1"/>
</dbReference>